<dbReference type="RefSeq" id="WP_201825516.1">
    <property type="nucleotide sequence ID" value="NZ_JAERRH010000019.1"/>
</dbReference>
<organism evidence="1 2">
    <name type="scientific">Streptomyces musisoli</name>
    <dbReference type="NCBI Taxonomy" id="2802280"/>
    <lineage>
        <taxon>Bacteria</taxon>
        <taxon>Bacillati</taxon>
        <taxon>Actinomycetota</taxon>
        <taxon>Actinomycetes</taxon>
        <taxon>Kitasatosporales</taxon>
        <taxon>Streptomycetaceae</taxon>
        <taxon>Streptomyces</taxon>
    </lineage>
</organism>
<proteinExistence type="predicted"/>
<reference evidence="1 2" key="1">
    <citation type="submission" date="2021-01" db="EMBL/GenBank/DDBJ databases">
        <title>WGS of actinomycetes isolated from Thailand.</title>
        <authorList>
            <person name="Thawai C."/>
        </authorList>
    </citation>
    <scope>NUCLEOTIDE SEQUENCE [LARGE SCALE GENOMIC DNA]</scope>
    <source>
        <strain evidence="1 2">CH5-8</strain>
    </source>
</reference>
<sequence>MGEIPGFTDTDVEGFVCPANDVFGRSMRLYAHRSELGIEIPDEQTKLSAQDSGPGRALLIVA</sequence>
<evidence type="ECO:0000313" key="1">
    <source>
        <dbReference type="EMBL" id="MBL1109419.1"/>
    </source>
</evidence>
<evidence type="ECO:0000313" key="2">
    <source>
        <dbReference type="Proteomes" id="UP000621386"/>
    </source>
</evidence>
<keyword evidence="2" id="KW-1185">Reference proteome</keyword>
<dbReference type="Proteomes" id="UP000621386">
    <property type="component" value="Unassembled WGS sequence"/>
</dbReference>
<protein>
    <submittedName>
        <fullName evidence="1">Uncharacterized protein</fullName>
    </submittedName>
</protein>
<name>A0ABS1PB79_9ACTN</name>
<gene>
    <name evidence="1" type="ORF">JK361_33385</name>
</gene>
<accession>A0ABS1PB79</accession>
<dbReference type="EMBL" id="JAERRH010000019">
    <property type="protein sequence ID" value="MBL1109419.1"/>
    <property type="molecule type" value="Genomic_DNA"/>
</dbReference>
<comment type="caution">
    <text evidence="1">The sequence shown here is derived from an EMBL/GenBank/DDBJ whole genome shotgun (WGS) entry which is preliminary data.</text>
</comment>